<dbReference type="PANTHER" id="PTHR43711:SF1">
    <property type="entry name" value="HISTIDINE KINASE 1"/>
    <property type="match status" value="1"/>
</dbReference>
<comment type="catalytic activity">
    <reaction evidence="1">
        <text>ATP + protein L-histidine = ADP + protein N-phospho-L-histidine.</text>
        <dbReference type="EC" id="2.7.13.3"/>
    </reaction>
</comment>
<keyword evidence="4" id="KW-0808">Transferase</keyword>
<dbReference type="InterPro" id="IPR011622">
    <property type="entry name" value="7TMR_DISM_rcpt_extracell_dom2"/>
</dbReference>
<dbReference type="Proteomes" id="UP000006764">
    <property type="component" value="Chromosome"/>
</dbReference>
<dbReference type="Pfam" id="PF07695">
    <property type="entry name" value="7TMR-DISM_7TM"/>
    <property type="match status" value="1"/>
</dbReference>
<dbReference type="EC" id="2.7.13.3" evidence="2"/>
<dbReference type="InterPro" id="IPR003594">
    <property type="entry name" value="HATPase_dom"/>
</dbReference>
<feature type="domain" description="Histidine kinase" evidence="8">
    <location>
        <begin position="430"/>
        <end position="643"/>
    </location>
</feature>
<dbReference type="SUPFAM" id="SSF47384">
    <property type="entry name" value="Homodimeric domain of signal transducing histidine kinase"/>
    <property type="match status" value="1"/>
</dbReference>
<dbReference type="InterPro" id="IPR036097">
    <property type="entry name" value="HisK_dim/P_sf"/>
</dbReference>
<dbReference type="InterPro" id="IPR003661">
    <property type="entry name" value="HisK_dim/P_dom"/>
</dbReference>
<dbReference type="PRINTS" id="PR00344">
    <property type="entry name" value="BCTRLSENSOR"/>
</dbReference>
<keyword evidence="7" id="KW-0812">Transmembrane</keyword>
<keyword evidence="6" id="KW-0902">Two-component regulatory system</keyword>
<dbReference type="Gene3D" id="2.60.40.2380">
    <property type="match status" value="1"/>
</dbReference>
<evidence type="ECO:0000256" key="1">
    <source>
        <dbReference type="ARBA" id="ARBA00000085"/>
    </source>
</evidence>
<dbReference type="HOGENOM" id="CLU_000445_105_2_6"/>
<keyword evidence="7" id="KW-1133">Transmembrane helix</keyword>
<evidence type="ECO:0000256" key="7">
    <source>
        <dbReference type="SAM" id="Phobius"/>
    </source>
</evidence>
<name>A0A0B4XLQ6_9GAMM</name>
<dbReference type="AlphaFoldDB" id="A0A0B4XLQ6"/>
<dbReference type="Pfam" id="PF07696">
    <property type="entry name" value="7TMR-DISMED2"/>
    <property type="match status" value="1"/>
</dbReference>
<evidence type="ECO:0000256" key="4">
    <source>
        <dbReference type="ARBA" id="ARBA00022679"/>
    </source>
</evidence>
<dbReference type="PANTHER" id="PTHR43711">
    <property type="entry name" value="TWO-COMPONENT HISTIDINE KINASE"/>
    <property type="match status" value="1"/>
</dbReference>
<feature type="transmembrane region" description="Helical" evidence="7">
    <location>
        <begin position="223"/>
        <end position="244"/>
    </location>
</feature>
<dbReference type="Gene3D" id="1.10.287.130">
    <property type="match status" value="1"/>
</dbReference>
<dbReference type="STRING" id="391936.S7S_05165"/>
<accession>A0A0B4XLQ6</accession>
<gene>
    <name evidence="9" type="ORF">S7S_05165</name>
</gene>
<evidence type="ECO:0000313" key="9">
    <source>
        <dbReference type="EMBL" id="AJD47453.1"/>
    </source>
</evidence>
<keyword evidence="5 9" id="KW-0418">Kinase</keyword>
<organism evidence="9 10">
    <name type="scientific">Isoalcanivorax pacificus W11-5</name>
    <dbReference type="NCBI Taxonomy" id="391936"/>
    <lineage>
        <taxon>Bacteria</taxon>
        <taxon>Pseudomonadati</taxon>
        <taxon>Pseudomonadota</taxon>
        <taxon>Gammaproteobacteria</taxon>
        <taxon>Oceanospirillales</taxon>
        <taxon>Alcanivoracaceae</taxon>
        <taxon>Isoalcanivorax</taxon>
    </lineage>
</organism>
<dbReference type="SMART" id="SM00388">
    <property type="entry name" value="HisKA"/>
    <property type="match status" value="1"/>
</dbReference>
<evidence type="ECO:0000256" key="6">
    <source>
        <dbReference type="ARBA" id="ARBA00023012"/>
    </source>
</evidence>
<dbReference type="InterPro" id="IPR036890">
    <property type="entry name" value="HATPase_C_sf"/>
</dbReference>
<evidence type="ECO:0000313" key="10">
    <source>
        <dbReference type="Proteomes" id="UP000006764"/>
    </source>
</evidence>
<dbReference type="InterPro" id="IPR011623">
    <property type="entry name" value="7TMR_DISM_rcpt_extracell_dom1"/>
</dbReference>
<dbReference type="KEGG" id="apac:S7S_05165"/>
<dbReference type="SUPFAM" id="SSF55874">
    <property type="entry name" value="ATPase domain of HSP90 chaperone/DNA topoisomerase II/histidine kinase"/>
    <property type="match status" value="1"/>
</dbReference>
<keyword evidence="7" id="KW-0472">Membrane</keyword>
<dbReference type="Gene3D" id="3.30.565.10">
    <property type="entry name" value="Histidine kinase-like ATPase, C-terminal domain"/>
    <property type="match status" value="1"/>
</dbReference>
<protein>
    <recommendedName>
        <fullName evidence="2">histidine kinase</fullName>
        <ecNumber evidence="2">2.7.13.3</ecNumber>
    </recommendedName>
</protein>
<feature type="transmembrane region" description="Helical" evidence="7">
    <location>
        <begin position="347"/>
        <end position="365"/>
    </location>
</feature>
<feature type="transmembrane region" description="Helical" evidence="7">
    <location>
        <begin position="256"/>
        <end position="279"/>
    </location>
</feature>
<evidence type="ECO:0000259" key="8">
    <source>
        <dbReference type="PROSITE" id="PS50109"/>
    </source>
</evidence>
<proteinExistence type="predicted"/>
<feature type="transmembrane region" description="Helical" evidence="7">
    <location>
        <begin position="285"/>
        <end position="305"/>
    </location>
</feature>
<dbReference type="PROSITE" id="PS50109">
    <property type="entry name" value="HIS_KIN"/>
    <property type="match status" value="1"/>
</dbReference>
<dbReference type="SMART" id="SM00387">
    <property type="entry name" value="HATPase_c"/>
    <property type="match status" value="1"/>
</dbReference>
<feature type="transmembrane region" description="Helical" evidence="7">
    <location>
        <begin position="164"/>
        <end position="184"/>
    </location>
</feature>
<dbReference type="InterPro" id="IPR005467">
    <property type="entry name" value="His_kinase_dom"/>
</dbReference>
<feature type="transmembrane region" description="Helical" evidence="7">
    <location>
        <begin position="314"/>
        <end position="335"/>
    </location>
</feature>
<feature type="transmembrane region" description="Helical" evidence="7">
    <location>
        <begin position="196"/>
        <end position="217"/>
    </location>
</feature>
<evidence type="ECO:0000256" key="3">
    <source>
        <dbReference type="ARBA" id="ARBA00022553"/>
    </source>
</evidence>
<reference evidence="9 10" key="1">
    <citation type="journal article" date="2012" name="J. Bacteriol.">
        <title>Genome sequence of an alkane-degrading bacterium, Alcanivorax pacificus type strain W11-5, isolated from deep sea sediment.</title>
        <authorList>
            <person name="Lai Q."/>
            <person name="Shao Z."/>
        </authorList>
    </citation>
    <scope>NUCLEOTIDE SEQUENCE [LARGE SCALE GENOMIC DNA]</scope>
    <source>
        <strain evidence="9 10">W11-5</strain>
    </source>
</reference>
<keyword evidence="10" id="KW-1185">Reference proteome</keyword>
<dbReference type="CDD" id="cd00075">
    <property type="entry name" value="HATPase"/>
    <property type="match status" value="1"/>
</dbReference>
<dbReference type="EMBL" id="CP004387">
    <property type="protein sequence ID" value="AJD47453.1"/>
    <property type="molecule type" value="Genomic_DNA"/>
</dbReference>
<evidence type="ECO:0000256" key="2">
    <source>
        <dbReference type="ARBA" id="ARBA00012438"/>
    </source>
</evidence>
<sequence>MTLERAAGEVPLSGHLSMFFDRGAHYTLDDILSPATAPAFTPLDDGLFGGFTRRSAFWLQSRLRVPPGDAGEWWLVINAPWVEDLQVWITPAGSAEVLWQRHSGILAPLSSRDMDISLVALRTELPAGEYQLWMRAAGERAISVQASFWQLQALAESRSRIEGLLLSLFGMMLLMVFIGLLLGWRLNDRGMVWYGVYVFGMMISGMSANGMVASLLLPEHPLVSSRLSAVAICFSMITASRVAVHMFSLQQRAPRLAMLIIGLGLFGVPGMLLAVAGYYGLIAPVVNAIGLVGGLLVAGTVCWSVQRHFSVESLLYVSAVVLYAIPVSMAILQFFGVIGGTALSPLVYQSMAVSHVFMVLLGMAVRISSLRKIEREAELERLRMAGEMRILLEQQVTERTWALHAELKARRNAERKLNDMLTEQRSFLAMVSHEFRTPLTVMNLVAYNIGRRHDDNDETREDVARVARANERLVGLVDACLSNEWLDSAEMRIRTEWQDLAPMLRELCEQRRIAAGREIILTLPEAPVRVAIDTALVQVVFDNLLGNAIKYSLPHTPISVSVRQLASGAVEVSVSDQGPGILPAEQAQIFDRYYRSPSVLSHTGIGLGLHIVRRVVTLHGGSVWLDPHYRQGARFIVRFPPPAAENLPAFSDASPA</sequence>
<dbReference type="GO" id="GO:0000155">
    <property type="term" value="F:phosphorelay sensor kinase activity"/>
    <property type="evidence" value="ECO:0007669"/>
    <property type="project" value="InterPro"/>
</dbReference>
<keyword evidence="3" id="KW-0597">Phosphoprotein</keyword>
<evidence type="ECO:0000256" key="5">
    <source>
        <dbReference type="ARBA" id="ARBA00022777"/>
    </source>
</evidence>
<dbReference type="CDD" id="cd00082">
    <property type="entry name" value="HisKA"/>
    <property type="match status" value="1"/>
</dbReference>
<dbReference type="Pfam" id="PF02518">
    <property type="entry name" value="HATPase_c"/>
    <property type="match status" value="1"/>
</dbReference>
<dbReference type="InterPro" id="IPR050736">
    <property type="entry name" value="Sensor_HK_Regulatory"/>
</dbReference>
<dbReference type="Pfam" id="PF00512">
    <property type="entry name" value="HisKA"/>
    <property type="match status" value="1"/>
</dbReference>
<dbReference type="InterPro" id="IPR004358">
    <property type="entry name" value="Sig_transdc_His_kin-like_C"/>
</dbReference>